<protein>
    <submittedName>
        <fullName evidence="2">Terminase large subunit</fullName>
    </submittedName>
</protein>
<comment type="caution">
    <text evidence="2">The sequence shown here is derived from an EMBL/GenBank/DDBJ whole genome shotgun (WGS) entry which is preliminary data.</text>
</comment>
<evidence type="ECO:0000259" key="1">
    <source>
        <dbReference type="Pfam" id="PF20441"/>
    </source>
</evidence>
<dbReference type="PANTHER" id="PTHR41287">
    <property type="match status" value="1"/>
</dbReference>
<dbReference type="InterPro" id="IPR046462">
    <property type="entry name" value="TerL_nuclease"/>
</dbReference>
<dbReference type="PANTHER" id="PTHR41287:SF1">
    <property type="entry name" value="PROTEIN YMFN"/>
    <property type="match status" value="1"/>
</dbReference>
<evidence type="ECO:0000313" key="3">
    <source>
        <dbReference type="Proteomes" id="UP001158087"/>
    </source>
</evidence>
<proteinExistence type="predicted"/>
<dbReference type="Proteomes" id="UP001158087">
    <property type="component" value="Unassembled WGS sequence"/>
</dbReference>
<reference evidence="2" key="1">
    <citation type="submission" date="2022-09" db="EMBL/GenBank/DDBJ databases">
        <title>Intensive care unit water sources are persistently colonized with multi-drug resistant bacteria and are the site of extensive horizontal gene transfer of antibiotic resistance genes.</title>
        <authorList>
            <person name="Diorio-Toth L."/>
        </authorList>
    </citation>
    <scope>NUCLEOTIDE SEQUENCE</scope>
    <source>
        <strain evidence="2">GD04153</strain>
    </source>
</reference>
<feature type="domain" description="Terminase large subunit-like endonuclease" evidence="1">
    <location>
        <begin position="284"/>
        <end position="489"/>
    </location>
</feature>
<sequence length="607" mass="67171">MDRTTEYASKVISGEIIAGRYVRAACKRHLDDLKNGHKRGLYFDVEQADRAFRFFPAMFTVTAGAKEGEPFHLLDWMVFVVGSLFGWRSVTGGRPVLEKALKLRVPVESTRRFRHAWIETGKGQAKSPLMGAIGLYMIGYCGIKRAEAYAIANDRDQAKVLFSDAVALCRSDIPGRDGETLESRGDVVIRGTGDNAWKIEHPKTQSKFLPVASADSISGPKPMAVFADEVHEMRTSKAIDLWKAAIDKMPGDPLMILGTNTPASDQAVATDLSEFYQRVVEGVIDDDSAFAYIARVDKEDRPFEDESCWIKALPALGVTYPAENVRKRVETAKHIASERLATERLFFGIPVGSSGFWLEDESAWRAVQGEVNEDDCKGIPCFLALDLSQKNDLTALSACWRNDDDRLALKSWYWTTRTGLEAREASDRIPYAAYERDGHITICDSETIDYTFVAAQVAQLVASQDVDSLTVDPAYVTSFISACEEINLPVWRYMGPDKPAGAGLKIVTHAQGLKVAFEDRQLCMPHSISRFTDKILKQEVTIDANKMTDVCASNAVLRSDGMGNQMFDKSRSRGRIDGMVSKAMAVGASKSDRKGKRSYMESGVLVA</sequence>
<dbReference type="GO" id="GO:0004519">
    <property type="term" value="F:endonuclease activity"/>
    <property type="evidence" value="ECO:0007669"/>
    <property type="project" value="InterPro"/>
</dbReference>
<dbReference type="InterPro" id="IPR005021">
    <property type="entry name" value="Terminase_largesu-like"/>
</dbReference>
<dbReference type="Gene3D" id="3.40.50.300">
    <property type="entry name" value="P-loop containing nucleotide triphosphate hydrolases"/>
    <property type="match status" value="1"/>
</dbReference>
<organism evidence="2 3">
    <name type="scientific">Brucella intermedia GD04153</name>
    <dbReference type="NCBI Taxonomy" id="2975438"/>
    <lineage>
        <taxon>Bacteria</taxon>
        <taxon>Pseudomonadati</taxon>
        <taxon>Pseudomonadota</taxon>
        <taxon>Alphaproteobacteria</taxon>
        <taxon>Hyphomicrobiales</taxon>
        <taxon>Brucellaceae</taxon>
        <taxon>Brucella/Ochrobactrum group</taxon>
        <taxon>Brucella</taxon>
    </lineage>
</organism>
<gene>
    <name evidence="2" type="ORF">N7376_23775</name>
</gene>
<accession>A0AA42H1L2</accession>
<dbReference type="AlphaFoldDB" id="A0AA42H1L2"/>
<dbReference type="InterPro" id="IPR027417">
    <property type="entry name" value="P-loop_NTPase"/>
</dbReference>
<evidence type="ECO:0000313" key="2">
    <source>
        <dbReference type="EMBL" id="MDH0126993.1"/>
    </source>
</evidence>
<dbReference type="EMBL" id="JAODYY010000021">
    <property type="protein sequence ID" value="MDH0126993.1"/>
    <property type="molecule type" value="Genomic_DNA"/>
</dbReference>
<dbReference type="Pfam" id="PF20441">
    <property type="entry name" value="TerL_nuclease"/>
    <property type="match status" value="1"/>
</dbReference>
<name>A0AA42H1L2_9HYPH</name>